<keyword evidence="2" id="KW-1185">Reference proteome</keyword>
<dbReference type="Pfam" id="PF05159">
    <property type="entry name" value="Capsule_synth"/>
    <property type="match status" value="1"/>
</dbReference>
<organism evidence="1 2">
    <name type="scientific">Vineibacter terrae</name>
    <dbReference type="NCBI Taxonomy" id="2586908"/>
    <lineage>
        <taxon>Bacteria</taxon>
        <taxon>Pseudomonadati</taxon>
        <taxon>Pseudomonadota</taxon>
        <taxon>Alphaproteobacteria</taxon>
        <taxon>Hyphomicrobiales</taxon>
        <taxon>Vineibacter</taxon>
    </lineage>
</organism>
<name>A0A5C8PNE1_9HYPH</name>
<dbReference type="CDD" id="cd16441">
    <property type="entry name" value="beta_Kdo_transferase_KpsS"/>
    <property type="match status" value="1"/>
</dbReference>
<evidence type="ECO:0000313" key="2">
    <source>
        <dbReference type="Proteomes" id="UP000321638"/>
    </source>
</evidence>
<dbReference type="Proteomes" id="UP000321638">
    <property type="component" value="Unassembled WGS sequence"/>
</dbReference>
<dbReference type="InterPro" id="IPR007833">
    <property type="entry name" value="Capsule_polysaccharide_synth"/>
</dbReference>
<comment type="caution">
    <text evidence="1">The sequence shown here is derived from an EMBL/GenBank/DDBJ whole genome shotgun (WGS) entry which is preliminary data.</text>
</comment>
<reference evidence="1 2" key="1">
    <citation type="submission" date="2019-06" db="EMBL/GenBank/DDBJ databases">
        <title>New taxonomy in bacterial strain CC-CFT640, isolated from vineyard.</title>
        <authorList>
            <person name="Lin S.-Y."/>
            <person name="Tsai C.-F."/>
            <person name="Young C.-C."/>
        </authorList>
    </citation>
    <scope>NUCLEOTIDE SEQUENCE [LARGE SCALE GENOMIC DNA]</scope>
    <source>
        <strain evidence="1 2">CC-CFT640</strain>
    </source>
</reference>
<proteinExistence type="predicted"/>
<protein>
    <submittedName>
        <fullName evidence="1">Capsular biosynthesis protein</fullName>
    </submittedName>
</protein>
<dbReference type="GO" id="GO:0015774">
    <property type="term" value="P:polysaccharide transport"/>
    <property type="evidence" value="ECO:0007669"/>
    <property type="project" value="InterPro"/>
</dbReference>
<dbReference type="EMBL" id="VDUZ01000013">
    <property type="protein sequence ID" value="TXL75687.1"/>
    <property type="molecule type" value="Genomic_DNA"/>
</dbReference>
<evidence type="ECO:0000313" key="1">
    <source>
        <dbReference type="EMBL" id="TXL75687.1"/>
    </source>
</evidence>
<sequence length="433" mass="48874">MGVINKTMAEESAGNEKRQKPLHVLFLQGPSSFYMEQVARLLIAHGHRASRINLHFGDRLFWRLPARDYRGTIEGWRAYVAAFLDANPITHLFLLGDRRPHHRIAAEEARARGAEIICAELGYLRPDWLVLERDGMSTYSRMPRDPDVIRAMAAQFDPPDMTIRCMAPFWRLALLDIVYNVGEVVFWPLYPGYKRHAIYHPFADYAAWVRKWLLSPIEKPRTARAFETLQRSTAPSFVFPLQLSTDYQIRDHSPYPDMPSAVREVIGSFAVHAPRDARLIVKVHPLDSNITPWRRVVEGIAAHKGVKDRVFYVDGGDLAQMLVKAKGCVLVNSTVGLFALQHGCPLKVMGSAIFDVPGMTFQGSLDAFWSEAAPPDMHLVNDFIRLLAATLHVRGGYYTQQALDLAVPATVQRLEEGLPWLPPRPVGDPPGDR</sequence>
<gene>
    <name evidence="1" type="ORF">FHP25_13635</name>
</gene>
<dbReference type="AlphaFoldDB" id="A0A5C8PNE1"/>
<accession>A0A5C8PNE1</accession>
<dbReference type="GO" id="GO:0000271">
    <property type="term" value="P:polysaccharide biosynthetic process"/>
    <property type="evidence" value="ECO:0007669"/>
    <property type="project" value="InterPro"/>
</dbReference>
<dbReference type="RefSeq" id="WP_178133514.1">
    <property type="nucleotide sequence ID" value="NZ_VDUZ01000013.1"/>
</dbReference>